<keyword evidence="3" id="KW-1185">Reference proteome</keyword>
<accession>A0A317CMW8</accession>
<gene>
    <name evidence="2" type="ORF">DKW60_04995</name>
</gene>
<evidence type="ECO:0000313" key="2">
    <source>
        <dbReference type="EMBL" id="PWQ99864.1"/>
    </source>
</evidence>
<reference evidence="2 3" key="1">
    <citation type="submission" date="2018-05" db="EMBL/GenBank/DDBJ databases">
        <title>Leucothrix arctica sp. nov., isolated from Arctic seawater.</title>
        <authorList>
            <person name="Choi A."/>
            <person name="Baek K."/>
        </authorList>
    </citation>
    <scope>NUCLEOTIDE SEQUENCE [LARGE SCALE GENOMIC DNA]</scope>
    <source>
        <strain evidence="2 3">JCM 18388</strain>
    </source>
</reference>
<evidence type="ECO:0000313" key="3">
    <source>
        <dbReference type="Proteomes" id="UP000245539"/>
    </source>
</evidence>
<proteinExistence type="predicted"/>
<organism evidence="2 3">
    <name type="scientific">Leucothrix pacifica</name>
    <dbReference type="NCBI Taxonomy" id="1247513"/>
    <lineage>
        <taxon>Bacteria</taxon>
        <taxon>Pseudomonadati</taxon>
        <taxon>Pseudomonadota</taxon>
        <taxon>Gammaproteobacteria</taxon>
        <taxon>Thiotrichales</taxon>
        <taxon>Thiotrichaceae</taxon>
        <taxon>Leucothrix</taxon>
    </lineage>
</organism>
<protein>
    <submittedName>
        <fullName evidence="2">Uncharacterized protein</fullName>
    </submittedName>
</protein>
<dbReference type="AlphaFoldDB" id="A0A317CMW8"/>
<dbReference type="InterPro" id="IPR053754">
    <property type="entry name" value="OligoMan_bind_ChitinaseAct_sf"/>
</dbReference>
<dbReference type="Gene3D" id="3.30.1490.230">
    <property type="match status" value="1"/>
</dbReference>
<evidence type="ECO:0000256" key="1">
    <source>
        <dbReference type="SAM" id="MobiDB-lite"/>
    </source>
</evidence>
<sequence>MIAANNKGTWTGAWRKTGPDHSSLCSVRF</sequence>
<dbReference type="EMBL" id="QGKM01000008">
    <property type="protein sequence ID" value="PWQ99864.1"/>
    <property type="molecule type" value="Genomic_DNA"/>
</dbReference>
<feature type="region of interest" description="Disordered" evidence="1">
    <location>
        <begin position="1"/>
        <end position="29"/>
    </location>
</feature>
<dbReference type="Proteomes" id="UP000245539">
    <property type="component" value="Unassembled WGS sequence"/>
</dbReference>
<name>A0A317CMW8_9GAMM</name>
<comment type="caution">
    <text evidence="2">The sequence shown here is derived from an EMBL/GenBank/DDBJ whole genome shotgun (WGS) entry which is preliminary data.</text>
</comment>